<keyword evidence="1" id="KW-0812">Transmembrane</keyword>
<dbReference type="OrthoDB" id="6276451at2759"/>
<keyword evidence="1" id="KW-1133">Transmembrane helix</keyword>
<feature type="transmembrane region" description="Helical" evidence="1">
    <location>
        <begin position="130"/>
        <end position="150"/>
    </location>
</feature>
<evidence type="ECO:0000256" key="1">
    <source>
        <dbReference type="SAM" id="Phobius"/>
    </source>
</evidence>
<dbReference type="EMBL" id="UZAN01061736">
    <property type="protein sequence ID" value="VDP93057.1"/>
    <property type="molecule type" value="Genomic_DNA"/>
</dbReference>
<keyword evidence="1" id="KW-0472">Membrane</keyword>
<evidence type="ECO:0000313" key="3">
    <source>
        <dbReference type="Proteomes" id="UP000272942"/>
    </source>
</evidence>
<evidence type="ECO:0000313" key="2">
    <source>
        <dbReference type="EMBL" id="VDP93057.1"/>
    </source>
</evidence>
<reference evidence="4" key="1">
    <citation type="submission" date="2016-06" db="UniProtKB">
        <authorList>
            <consortium name="WormBaseParasite"/>
        </authorList>
    </citation>
    <scope>IDENTIFICATION</scope>
</reference>
<keyword evidence="3" id="KW-1185">Reference proteome</keyword>
<reference evidence="2 3" key="2">
    <citation type="submission" date="2018-11" db="EMBL/GenBank/DDBJ databases">
        <authorList>
            <consortium name="Pathogen Informatics"/>
        </authorList>
    </citation>
    <scope>NUCLEOTIDE SEQUENCE [LARGE SCALE GENOMIC DNA]</scope>
    <source>
        <strain evidence="2 3">Egypt</strain>
    </source>
</reference>
<proteinExistence type="predicted"/>
<evidence type="ECO:0000313" key="4">
    <source>
        <dbReference type="WBParaSite" id="ECPE_0001582601-mRNA-1"/>
    </source>
</evidence>
<protein>
    <submittedName>
        <fullName evidence="4">FAS1 domain-containing protein</fullName>
    </submittedName>
</protein>
<name>A0A183B9A1_9TREM</name>
<organism evidence="4">
    <name type="scientific">Echinostoma caproni</name>
    <dbReference type="NCBI Taxonomy" id="27848"/>
    <lineage>
        <taxon>Eukaryota</taxon>
        <taxon>Metazoa</taxon>
        <taxon>Spiralia</taxon>
        <taxon>Lophotrochozoa</taxon>
        <taxon>Platyhelminthes</taxon>
        <taxon>Trematoda</taxon>
        <taxon>Digenea</taxon>
        <taxon>Plagiorchiida</taxon>
        <taxon>Echinostomata</taxon>
        <taxon>Echinostomatoidea</taxon>
        <taxon>Echinostomatidae</taxon>
        <taxon>Echinostoma</taxon>
    </lineage>
</organism>
<dbReference type="AlphaFoldDB" id="A0A183B9A1"/>
<dbReference type="Proteomes" id="UP000272942">
    <property type="component" value="Unassembled WGS sequence"/>
</dbReference>
<dbReference type="SUPFAM" id="SSF50630">
    <property type="entry name" value="Acid proteases"/>
    <property type="match status" value="1"/>
</dbReference>
<gene>
    <name evidence="2" type="ORF">ECPE_LOCUS15785</name>
</gene>
<accession>A0A183B9A1</accession>
<dbReference type="Gene3D" id="2.40.70.10">
    <property type="entry name" value="Acid Proteases"/>
    <property type="match status" value="1"/>
</dbReference>
<sequence>MTVENGVLHVPDPDPQIVPHHPNVLSLFTLQVTVGITGIMEQRLEGAKLDALFPAQARETEDLTSCGEKLCCSTQFRIDTGVEVSVFQLSSGDPNTSASCQLRAANSTPISTYGRKSLTINFGIRRTFRWVFLVAAVPFPIMGIDFLQHFDLMFDPKRLGW</sequence>
<dbReference type="InterPro" id="IPR021109">
    <property type="entry name" value="Peptidase_aspartic_dom_sf"/>
</dbReference>
<dbReference type="WBParaSite" id="ECPE_0001582601-mRNA-1">
    <property type="protein sequence ID" value="ECPE_0001582601-mRNA-1"/>
    <property type="gene ID" value="ECPE_0001582601"/>
</dbReference>